<dbReference type="InterPro" id="IPR005225">
    <property type="entry name" value="Small_GTP-bd"/>
</dbReference>
<reference evidence="4" key="1">
    <citation type="journal article" date="2023" name="G3 (Bethesda)">
        <title>Whole genome assembly and annotation of the endangered Caribbean coral Acropora cervicornis.</title>
        <authorList>
            <person name="Selwyn J.D."/>
            <person name="Vollmer S.V."/>
        </authorList>
    </citation>
    <scope>NUCLEOTIDE SEQUENCE</scope>
    <source>
        <strain evidence="4">K2</strain>
    </source>
</reference>
<accession>A0AAD9VEB1</accession>
<keyword evidence="3" id="KW-0449">Lipoprotein</keyword>
<dbReference type="InterPro" id="IPR027417">
    <property type="entry name" value="P-loop_NTPase"/>
</dbReference>
<evidence type="ECO:0000313" key="5">
    <source>
        <dbReference type="Proteomes" id="UP001249851"/>
    </source>
</evidence>
<protein>
    <submittedName>
        <fullName evidence="4">GTP-binding protein YPT1</fullName>
    </submittedName>
</protein>
<dbReference type="NCBIfam" id="TIGR00231">
    <property type="entry name" value="small_GTP"/>
    <property type="match status" value="1"/>
</dbReference>
<sequence>MHSAIFDPTDKGLGQNRLPGHVCTHEVSLNLTLRNVNSMSGNVDFVFKVLVLGDSSVGKSSLIRRFHADVFDQKLPTTIGVDFFIHDFEVEGKKVKLQIWDTAGEERYRQGGLTSSFYRGAHGALIVFSLTSLKSFENMKKLWVDEFHRKSGSDTVTILVGNKQDLGDKREVKEEDIKEFAELNSMCWLETSAKDCTNVIEAFDALAYKLCESHEQYLSLPSETSGPGSFTLHGAYGMSGQEQSSGLGYCCS</sequence>
<dbReference type="Gene3D" id="3.40.50.300">
    <property type="entry name" value="P-loop containing nucleotide triphosphate hydrolases"/>
    <property type="match status" value="1"/>
</dbReference>
<dbReference type="FunFam" id="3.40.50.300:FF:001129">
    <property type="entry name" value="ras-related protein Rab-44 isoform X2"/>
    <property type="match status" value="1"/>
</dbReference>
<evidence type="ECO:0000313" key="4">
    <source>
        <dbReference type="EMBL" id="KAK2570857.1"/>
    </source>
</evidence>
<dbReference type="GO" id="GO:0005525">
    <property type="term" value="F:GTP binding"/>
    <property type="evidence" value="ECO:0007669"/>
    <property type="project" value="UniProtKB-KW"/>
</dbReference>
<organism evidence="4 5">
    <name type="scientific">Acropora cervicornis</name>
    <name type="common">Staghorn coral</name>
    <dbReference type="NCBI Taxonomy" id="6130"/>
    <lineage>
        <taxon>Eukaryota</taxon>
        <taxon>Metazoa</taxon>
        <taxon>Cnidaria</taxon>
        <taxon>Anthozoa</taxon>
        <taxon>Hexacorallia</taxon>
        <taxon>Scleractinia</taxon>
        <taxon>Astrocoeniina</taxon>
        <taxon>Acroporidae</taxon>
        <taxon>Acropora</taxon>
    </lineage>
</organism>
<dbReference type="PROSITE" id="PS51421">
    <property type="entry name" value="RAS"/>
    <property type="match status" value="1"/>
</dbReference>
<dbReference type="GO" id="GO:0003924">
    <property type="term" value="F:GTPase activity"/>
    <property type="evidence" value="ECO:0007669"/>
    <property type="project" value="InterPro"/>
</dbReference>
<comment type="caution">
    <text evidence="4">The sequence shown here is derived from an EMBL/GenBank/DDBJ whole genome shotgun (WGS) entry which is preliminary data.</text>
</comment>
<keyword evidence="5" id="KW-1185">Reference proteome</keyword>
<dbReference type="SUPFAM" id="SSF52540">
    <property type="entry name" value="P-loop containing nucleoside triphosphate hydrolases"/>
    <property type="match status" value="1"/>
</dbReference>
<gene>
    <name evidence="4" type="ORF">P5673_004566</name>
</gene>
<proteinExistence type="predicted"/>
<dbReference type="Pfam" id="PF00071">
    <property type="entry name" value="Ras"/>
    <property type="match status" value="1"/>
</dbReference>
<evidence type="ECO:0000256" key="1">
    <source>
        <dbReference type="ARBA" id="ARBA00022741"/>
    </source>
</evidence>
<dbReference type="SMART" id="SM00174">
    <property type="entry name" value="RHO"/>
    <property type="match status" value="1"/>
</dbReference>
<dbReference type="InterPro" id="IPR001806">
    <property type="entry name" value="Small_GTPase"/>
</dbReference>
<name>A0AAD9VEB1_ACRCE</name>
<dbReference type="PRINTS" id="PR00449">
    <property type="entry name" value="RASTRNSFRMNG"/>
</dbReference>
<dbReference type="SMART" id="SM00173">
    <property type="entry name" value="RAS"/>
    <property type="match status" value="1"/>
</dbReference>
<dbReference type="SMART" id="SM00176">
    <property type="entry name" value="RAN"/>
    <property type="match status" value="1"/>
</dbReference>
<keyword evidence="2" id="KW-0342">GTP-binding</keyword>
<dbReference type="Proteomes" id="UP001249851">
    <property type="component" value="Unassembled WGS sequence"/>
</dbReference>
<dbReference type="PROSITE" id="PS51419">
    <property type="entry name" value="RAB"/>
    <property type="match status" value="1"/>
</dbReference>
<dbReference type="InterPro" id="IPR050227">
    <property type="entry name" value="Rab"/>
</dbReference>
<dbReference type="AlphaFoldDB" id="A0AAD9VEB1"/>
<reference evidence="4" key="2">
    <citation type="journal article" date="2023" name="Science">
        <title>Genomic signatures of disease resistance in endangered staghorn corals.</title>
        <authorList>
            <person name="Vollmer S.V."/>
            <person name="Selwyn J.D."/>
            <person name="Despard B.A."/>
            <person name="Roesel C.L."/>
        </authorList>
    </citation>
    <scope>NUCLEOTIDE SEQUENCE</scope>
    <source>
        <strain evidence="4">K2</strain>
    </source>
</reference>
<dbReference type="SMART" id="SM00175">
    <property type="entry name" value="RAB"/>
    <property type="match status" value="1"/>
</dbReference>
<dbReference type="CDD" id="cd00154">
    <property type="entry name" value="Rab"/>
    <property type="match status" value="1"/>
</dbReference>
<dbReference type="EMBL" id="JARQWQ010000007">
    <property type="protein sequence ID" value="KAK2570857.1"/>
    <property type="molecule type" value="Genomic_DNA"/>
</dbReference>
<evidence type="ECO:0000256" key="3">
    <source>
        <dbReference type="ARBA" id="ARBA00023288"/>
    </source>
</evidence>
<dbReference type="PANTHER" id="PTHR47977">
    <property type="entry name" value="RAS-RELATED PROTEIN RAB"/>
    <property type="match status" value="1"/>
</dbReference>
<keyword evidence="1" id="KW-0547">Nucleotide-binding</keyword>
<evidence type="ECO:0000256" key="2">
    <source>
        <dbReference type="ARBA" id="ARBA00023134"/>
    </source>
</evidence>